<keyword evidence="8 11" id="KW-1133">Transmembrane helix</keyword>
<evidence type="ECO:0000256" key="2">
    <source>
        <dbReference type="ARBA" id="ARBA00006555"/>
    </source>
</evidence>
<sequence length="278" mass="31342">MYNGVSAHLVYFVLEIKKSDRADLENKRWVGFLLGIIIALSVFFVAMEYNAAGTDDDAADSRTLKNVTLHDMDMLPAIDQQDLANKQDEKKPTIEDMLNLKRRDIPNKVTPHDVGSMNANDRKTGAPQVSDEAVVMPMVTTTPEPPKVKEETKKEMEKMTDDPSEEEAERYDDKVSKRILSQTPTPPGGWVEFMKWLTKTLQYPADAKQKQVQGTVNITFIINVDGTVDDVRVKSGKIPVLNAEALRVLRTMGRWKPGIEKNRPCRSLVEIPIVFQLS</sequence>
<evidence type="ECO:0000313" key="13">
    <source>
        <dbReference type="EMBL" id="EGC85991.1"/>
    </source>
</evidence>
<dbReference type="AlphaFoldDB" id="F0H880"/>
<comment type="caution">
    <text evidence="13">The sequence shown here is derived from an EMBL/GenBank/DDBJ whole genome shotgun (WGS) entry which is preliminary data.</text>
</comment>
<dbReference type="Proteomes" id="UP000003155">
    <property type="component" value="Unassembled WGS sequence"/>
</dbReference>
<evidence type="ECO:0000256" key="6">
    <source>
        <dbReference type="ARBA" id="ARBA00022692"/>
    </source>
</evidence>
<organism evidence="13 14">
    <name type="scientific">Prevotella denticola CRIS 18C-A</name>
    <dbReference type="NCBI Taxonomy" id="944557"/>
    <lineage>
        <taxon>Bacteria</taxon>
        <taxon>Pseudomonadati</taxon>
        <taxon>Bacteroidota</taxon>
        <taxon>Bacteroidia</taxon>
        <taxon>Bacteroidales</taxon>
        <taxon>Prevotellaceae</taxon>
        <taxon>Prevotella</taxon>
    </lineage>
</organism>
<dbReference type="Gene3D" id="3.30.1150.10">
    <property type="match status" value="1"/>
</dbReference>
<dbReference type="PANTHER" id="PTHR33446">
    <property type="entry name" value="PROTEIN TONB-RELATED"/>
    <property type="match status" value="1"/>
</dbReference>
<reference evidence="13 14" key="1">
    <citation type="submission" date="2011-02" db="EMBL/GenBank/DDBJ databases">
        <authorList>
            <person name="Durkin A.S."/>
            <person name="Madupu R."/>
            <person name="Torralba M."/>
            <person name="Gillis M."/>
            <person name="Methe B."/>
            <person name="Sutton G."/>
            <person name="Nelson K.E."/>
        </authorList>
    </citation>
    <scope>NUCLEOTIDE SEQUENCE [LARGE SCALE GENOMIC DNA]</scope>
    <source>
        <strain evidence="13 14">CRIS 18C-A</strain>
    </source>
</reference>
<dbReference type="GO" id="GO:0098797">
    <property type="term" value="C:plasma membrane protein complex"/>
    <property type="evidence" value="ECO:0007669"/>
    <property type="project" value="TreeGrafter"/>
</dbReference>
<dbReference type="InterPro" id="IPR006260">
    <property type="entry name" value="TonB/TolA_C"/>
</dbReference>
<keyword evidence="6 11" id="KW-0812">Transmembrane</keyword>
<evidence type="ECO:0000256" key="7">
    <source>
        <dbReference type="ARBA" id="ARBA00022927"/>
    </source>
</evidence>
<keyword evidence="7" id="KW-0653">Protein transport</keyword>
<dbReference type="InterPro" id="IPR051045">
    <property type="entry name" value="TonB-dependent_transducer"/>
</dbReference>
<keyword evidence="13" id="KW-0675">Receptor</keyword>
<feature type="domain" description="TonB C-terminal" evidence="12">
    <location>
        <begin position="188"/>
        <end position="278"/>
    </location>
</feature>
<feature type="compositionally biased region" description="Basic and acidic residues" evidence="10">
    <location>
        <begin position="146"/>
        <end position="161"/>
    </location>
</feature>
<dbReference type="GO" id="GO:0031992">
    <property type="term" value="F:energy transducer activity"/>
    <property type="evidence" value="ECO:0007669"/>
    <property type="project" value="TreeGrafter"/>
</dbReference>
<feature type="region of interest" description="Disordered" evidence="10">
    <location>
        <begin position="106"/>
        <end position="129"/>
    </location>
</feature>
<gene>
    <name evidence="13" type="ORF">HMPREF9303_0748</name>
</gene>
<keyword evidence="14" id="KW-1185">Reference proteome</keyword>
<keyword evidence="9 11" id="KW-0472">Membrane</keyword>
<keyword evidence="4" id="KW-1003">Cell membrane</keyword>
<keyword evidence="3" id="KW-0813">Transport</keyword>
<comment type="subcellular location">
    <subcellularLocation>
        <location evidence="1">Cell inner membrane</location>
        <topology evidence="1">Single-pass membrane protein</topology>
        <orientation evidence="1">Periplasmic side</orientation>
    </subcellularLocation>
</comment>
<evidence type="ECO:0000256" key="11">
    <source>
        <dbReference type="SAM" id="Phobius"/>
    </source>
</evidence>
<evidence type="ECO:0000256" key="8">
    <source>
        <dbReference type="ARBA" id="ARBA00022989"/>
    </source>
</evidence>
<dbReference type="GO" id="GO:0015031">
    <property type="term" value="P:protein transport"/>
    <property type="evidence" value="ECO:0007669"/>
    <property type="project" value="UniProtKB-KW"/>
</dbReference>
<proteinExistence type="inferred from homology"/>
<evidence type="ECO:0000256" key="1">
    <source>
        <dbReference type="ARBA" id="ARBA00004383"/>
    </source>
</evidence>
<dbReference type="GO" id="GO:0055085">
    <property type="term" value="P:transmembrane transport"/>
    <property type="evidence" value="ECO:0007669"/>
    <property type="project" value="InterPro"/>
</dbReference>
<feature type="region of interest" description="Disordered" evidence="10">
    <location>
        <begin position="141"/>
        <end position="174"/>
    </location>
</feature>
<evidence type="ECO:0000256" key="4">
    <source>
        <dbReference type="ARBA" id="ARBA00022475"/>
    </source>
</evidence>
<accession>F0H880</accession>
<evidence type="ECO:0000313" key="14">
    <source>
        <dbReference type="Proteomes" id="UP000003155"/>
    </source>
</evidence>
<feature type="transmembrane region" description="Helical" evidence="11">
    <location>
        <begin position="29"/>
        <end position="47"/>
    </location>
</feature>
<evidence type="ECO:0000256" key="5">
    <source>
        <dbReference type="ARBA" id="ARBA00022519"/>
    </source>
</evidence>
<protein>
    <submittedName>
        <fullName evidence="13">TonB-dependent receptor</fullName>
    </submittedName>
</protein>
<dbReference type="PANTHER" id="PTHR33446:SF2">
    <property type="entry name" value="PROTEIN TONB"/>
    <property type="match status" value="1"/>
</dbReference>
<dbReference type="EMBL" id="AEXO01000081">
    <property type="protein sequence ID" value="EGC85991.1"/>
    <property type="molecule type" value="Genomic_DNA"/>
</dbReference>
<dbReference type="PROSITE" id="PS52015">
    <property type="entry name" value="TONB_CTD"/>
    <property type="match status" value="1"/>
</dbReference>
<dbReference type="NCBIfam" id="TIGR01352">
    <property type="entry name" value="tonB_Cterm"/>
    <property type="match status" value="1"/>
</dbReference>
<comment type="similarity">
    <text evidence="2">Belongs to the TonB family.</text>
</comment>
<dbReference type="SUPFAM" id="SSF74653">
    <property type="entry name" value="TolA/TonB C-terminal domain"/>
    <property type="match status" value="1"/>
</dbReference>
<name>F0H880_9BACT</name>
<evidence type="ECO:0000256" key="3">
    <source>
        <dbReference type="ARBA" id="ARBA00022448"/>
    </source>
</evidence>
<dbReference type="Pfam" id="PF03544">
    <property type="entry name" value="TonB_C"/>
    <property type="match status" value="1"/>
</dbReference>
<evidence type="ECO:0000259" key="12">
    <source>
        <dbReference type="PROSITE" id="PS52015"/>
    </source>
</evidence>
<keyword evidence="5" id="KW-0997">Cell inner membrane</keyword>
<evidence type="ECO:0000256" key="9">
    <source>
        <dbReference type="ARBA" id="ARBA00023136"/>
    </source>
</evidence>
<dbReference type="InterPro" id="IPR037682">
    <property type="entry name" value="TonB_C"/>
</dbReference>
<evidence type="ECO:0000256" key="10">
    <source>
        <dbReference type="SAM" id="MobiDB-lite"/>
    </source>
</evidence>